<dbReference type="Pfam" id="PF23635">
    <property type="entry name" value="Beta-prop_AT5G49610-like"/>
    <property type="match status" value="1"/>
</dbReference>
<evidence type="ECO:0000259" key="3">
    <source>
        <dbReference type="Pfam" id="PF23635"/>
    </source>
</evidence>
<feature type="region of interest" description="Disordered" evidence="1">
    <location>
        <begin position="516"/>
        <end position="573"/>
    </location>
</feature>
<dbReference type="InterPro" id="IPR036047">
    <property type="entry name" value="F-box-like_dom_sf"/>
</dbReference>
<dbReference type="AlphaFoldDB" id="R7W9I1"/>
<dbReference type="Gene3D" id="1.20.1280.50">
    <property type="match status" value="1"/>
</dbReference>
<dbReference type="PANTHER" id="PTHR32133">
    <property type="entry name" value="OS07G0120400 PROTEIN"/>
    <property type="match status" value="1"/>
</dbReference>
<dbReference type="PANTHER" id="PTHR32133:SF360">
    <property type="entry name" value="F-BOX DOMAIN-CONTAINING PROTEIN"/>
    <property type="match status" value="1"/>
</dbReference>
<evidence type="ECO:0000313" key="4">
    <source>
        <dbReference type="EnsemblPlants" id="EMT15555"/>
    </source>
</evidence>
<dbReference type="EnsemblPlants" id="EMT15555">
    <property type="protein sequence ID" value="EMT15555"/>
    <property type="gene ID" value="F775_00470"/>
</dbReference>
<accession>R7W9I1</accession>
<feature type="domain" description="F-box protein AT5G49610-like beta-propeller" evidence="3">
    <location>
        <begin position="82"/>
        <end position="273"/>
    </location>
</feature>
<reference evidence="4" key="1">
    <citation type="submission" date="2015-06" db="UniProtKB">
        <authorList>
            <consortium name="EnsemblPlants"/>
        </authorList>
    </citation>
    <scope>IDENTIFICATION</scope>
</reference>
<dbReference type="InterPro" id="IPR001810">
    <property type="entry name" value="F-box_dom"/>
</dbReference>
<proteinExistence type="predicted"/>
<sequence>MLREILLRLPPRPSSLPRASLVCKRWRSLVADPQFQCRFRDHHGKPPLIGFFLDSRPFVPILDPPDRIPEARFSMPPLESYRIIDCRHGLVLFLAHRMVRRLVLWDPVAREQRRLIFPPELDNAQMFFFNGAVRRPARRQGWHFQVALIARDALCTRVSVWLYSSETGAWGNINSLQLQSIQSMPQPSTLIGNSFCWLFTVDHGCVILEFDLDRQSLAVIELPPHIDMEIDFHKLWIMPSQGGGLGFVHLSQHFHAQLWKRAPDSDGLAVWVPDRAVEFGELRSTCKGDFLTLVGFDEESNAILVLTASGVFMVYLQPMEFKKLSDPKSFCHHYPFACFYPAGTAIIDGHDGNEVLNNMWSGFRCRLNPHGWPYVNDLIAARYRTLAPAPRETTPALFTLLLCILLHHTERKRNTPAATGRWFHVDPGGGRGLPQALPLPAPCARIRRDHGRVPPPSPVAGLALGFYFRGEPEEAEDEGEEIDESADSGPVAMGKWKATSTYDIYMVYTPNAINNGCGDDDDNDGEGDGTNVNNNGPKSPPPNNVSTRGGPNNELGPYDEDILNETLGSPRHAGCRERLIGTAQKCHHG</sequence>
<organism evidence="4">
    <name type="scientific">Aegilops tauschii</name>
    <name type="common">Tausch's goatgrass</name>
    <name type="synonym">Aegilops squarrosa</name>
    <dbReference type="NCBI Taxonomy" id="37682"/>
    <lineage>
        <taxon>Eukaryota</taxon>
        <taxon>Viridiplantae</taxon>
        <taxon>Streptophyta</taxon>
        <taxon>Embryophyta</taxon>
        <taxon>Tracheophyta</taxon>
        <taxon>Spermatophyta</taxon>
        <taxon>Magnoliopsida</taxon>
        <taxon>Liliopsida</taxon>
        <taxon>Poales</taxon>
        <taxon>Poaceae</taxon>
        <taxon>BOP clade</taxon>
        <taxon>Pooideae</taxon>
        <taxon>Triticodae</taxon>
        <taxon>Triticeae</taxon>
        <taxon>Triticinae</taxon>
        <taxon>Aegilops</taxon>
    </lineage>
</organism>
<name>R7W9I1_AEGTA</name>
<evidence type="ECO:0000259" key="2">
    <source>
        <dbReference type="Pfam" id="PF00646"/>
    </source>
</evidence>
<dbReference type="SUPFAM" id="SSF81383">
    <property type="entry name" value="F-box domain"/>
    <property type="match status" value="1"/>
</dbReference>
<dbReference type="ExpressionAtlas" id="R7W9I1">
    <property type="expression patterns" value="baseline"/>
</dbReference>
<dbReference type="Pfam" id="PF00646">
    <property type="entry name" value="F-box"/>
    <property type="match status" value="1"/>
</dbReference>
<protein>
    <submittedName>
        <fullName evidence="4">Uncharacterized protein</fullName>
    </submittedName>
</protein>
<evidence type="ECO:0000256" key="1">
    <source>
        <dbReference type="SAM" id="MobiDB-lite"/>
    </source>
</evidence>
<dbReference type="InterPro" id="IPR056594">
    <property type="entry name" value="AT5G49610-like_b-prop"/>
</dbReference>
<feature type="compositionally biased region" description="Acidic residues" evidence="1">
    <location>
        <begin position="518"/>
        <end position="527"/>
    </location>
</feature>
<feature type="domain" description="F-box" evidence="2">
    <location>
        <begin position="2"/>
        <end position="35"/>
    </location>
</feature>